<dbReference type="SMART" id="SM00062">
    <property type="entry name" value="PBPb"/>
    <property type="match status" value="1"/>
</dbReference>
<dbReference type="InterPro" id="IPR015168">
    <property type="entry name" value="SsuA/THI5"/>
</dbReference>
<sequence length="371" mass="38840">MATAEPVLNIPELSTEKGTPVSRKRIVPAAAMAALVITLSSCGAPASAPPGQGGNANSGGGSGDKIVIGVGGQTLLTYLPTTLAAQLGYYQEQGLQVELQDLQGGSKALTAMIGGSTQVTSGYYEHTIQMQAKNQEIKAFVDMGESSGVALVVAPKNKDTIKSVADLKGKNVGVTAPGSSTDMYVKYLTNKNGMGKDAASVSAIGAGSSAVAAVQNNQVDAAVMLEPDITVLNKRMGAPLPMLGDLRTREQVKALYGSDTWPSSCLYAKTEWLEKNPDKAKKLATAIAKTLQWVQNHSAEEIAAKMPEAYAGGDRAQYAQVIDSLKHTLSKDGKFSDSGVNAVLDTQRIANPEVGEKKIDLSKTYTNEYLG</sequence>
<dbReference type="Gene3D" id="3.40.190.10">
    <property type="entry name" value="Periplasmic binding protein-like II"/>
    <property type="match status" value="2"/>
</dbReference>
<accession>A0A255H2V3</accession>
<dbReference type="InterPro" id="IPR001638">
    <property type="entry name" value="Solute-binding_3/MltF_N"/>
</dbReference>
<organism evidence="5 6">
    <name type="scientific">Enemella dayhoffiae</name>
    <dbReference type="NCBI Taxonomy" id="2016507"/>
    <lineage>
        <taxon>Bacteria</taxon>
        <taxon>Bacillati</taxon>
        <taxon>Actinomycetota</taxon>
        <taxon>Actinomycetes</taxon>
        <taxon>Propionibacteriales</taxon>
        <taxon>Propionibacteriaceae</taxon>
        <taxon>Enemella</taxon>
    </lineage>
</organism>
<protein>
    <submittedName>
        <fullName evidence="5">ABC transporter substrate-binding protein</fullName>
    </submittedName>
</protein>
<evidence type="ECO:0000256" key="3">
    <source>
        <dbReference type="ARBA" id="ARBA00022729"/>
    </source>
</evidence>
<feature type="domain" description="Solute-binding protein family 3/N-terminal" evidence="4">
    <location>
        <begin position="65"/>
        <end position="301"/>
    </location>
</feature>
<dbReference type="Proteomes" id="UP000216311">
    <property type="component" value="Unassembled WGS sequence"/>
</dbReference>
<dbReference type="GO" id="GO:0042597">
    <property type="term" value="C:periplasmic space"/>
    <property type="evidence" value="ECO:0007669"/>
    <property type="project" value="UniProtKB-SubCell"/>
</dbReference>
<evidence type="ECO:0000259" key="4">
    <source>
        <dbReference type="SMART" id="SM00062"/>
    </source>
</evidence>
<dbReference type="EMBL" id="NMVQ01000012">
    <property type="protein sequence ID" value="OYO21930.1"/>
    <property type="molecule type" value="Genomic_DNA"/>
</dbReference>
<proteinExistence type="inferred from homology"/>
<keyword evidence="3" id="KW-0732">Signal</keyword>
<dbReference type="PANTHER" id="PTHR30024:SF47">
    <property type="entry name" value="TAURINE-BINDING PERIPLASMIC PROTEIN"/>
    <property type="match status" value="1"/>
</dbReference>
<dbReference type="SUPFAM" id="SSF53850">
    <property type="entry name" value="Periplasmic binding protein-like II"/>
    <property type="match status" value="1"/>
</dbReference>
<dbReference type="Pfam" id="PF09084">
    <property type="entry name" value="NMT1"/>
    <property type="match status" value="1"/>
</dbReference>
<gene>
    <name evidence="5" type="ORF">CGZ93_08280</name>
</gene>
<dbReference type="GO" id="GO:0042918">
    <property type="term" value="P:alkanesulfonate transmembrane transport"/>
    <property type="evidence" value="ECO:0007669"/>
    <property type="project" value="TreeGrafter"/>
</dbReference>
<comment type="caution">
    <text evidence="5">The sequence shown here is derived from an EMBL/GenBank/DDBJ whole genome shotgun (WGS) entry which is preliminary data.</text>
</comment>
<evidence type="ECO:0000313" key="6">
    <source>
        <dbReference type="Proteomes" id="UP000216311"/>
    </source>
</evidence>
<evidence type="ECO:0000256" key="2">
    <source>
        <dbReference type="ARBA" id="ARBA00010742"/>
    </source>
</evidence>
<evidence type="ECO:0000256" key="1">
    <source>
        <dbReference type="ARBA" id="ARBA00004418"/>
    </source>
</evidence>
<keyword evidence="6" id="KW-1185">Reference proteome</keyword>
<evidence type="ECO:0000313" key="5">
    <source>
        <dbReference type="EMBL" id="OYO21930.1"/>
    </source>
</evidence>
<dbReference type="OrthoDB" id="174578at2"/>
<comment type="subcellular location">
    <subcellularLocation>
        <location evidence="1">Periplasm</location>
    </subcellularLocation>
</comment>
<dbReference type="AlphaFoldDB" id="A0A255H2V3"/>
<comment type="similarity">
    <text evidence="2">Belongs to the bacterial solute-binding protein SsuA/TauA family.</text>
</comment>
<name>A0A255H2V3_9ACTN</name>
<reference evidence="5 6" key="1">
    <citation type="submission" date="2017-07" db="EMBL/GenBank/DDBJ databases">
        <title>Draft whole genome sequences of clinical Proprionibacteriaceae strains.</title>
        <authorList>
            <person name="Bernier A.-M."/>
            <person name="Bernard K."/>
            <person name="Domingo M.-C."/>
        </authorList>
    </citation>
    <scope>NUCLEOTIDE SEQUENCE [LARGE SCALE GENOMIC DNA]</scope>
    <source>
        <strain evidence="5 6">NML 130396</strain>
    </source>
</reference>
<dbReference type="PANTHER" id="PTHR30024">
    <property type="entry name" value="ALIPHATIC SULFONATES-BINDING PROTEIN-RELATED"/>
    <property type="match status" value="1"/>
</dbReference>